<protein>
    <submittedName>
        <fullName evidence="1">Uncharacterized protein</fullName>
    </submittedName>
</protein>
<dbReference type="EMBL" id="PFQB01000099">
    <property type="protein sequence ID" value="PJA12911.1"/>
    <property type="molecule type" value="Genomic_DNA"/>
</dbReference>
<dbReference type="Proteomes" id="UP000228952">
    <property type="component" value="Unassembled WGS sequence"/>
</dbReference>
<proteinExistence type="predicted"/>
<accession>A0A2M7W161</accession>
<organism evidence="1 2">
    <name type="scientific">Candidatus Dojkabacteria bacterium CG_4_10_14_0_2_um_filter_Dojkabacteria_WS6_41_15</name>
    <dbReference type="NCBI Taxonomy" id="2014249"/>
    <lineage>
        <taxon>Bacteria</taxon>
        <taxon>Candidatus Dojkabacteria</taxon>
    </lineage>
</organism>
<gene>
    <name evidence="1" type="ORF">COX64_03905</name>
</gene>
<comment type="caution">
    <text evidence="1">The sequence shown here is derived from an EMBL/GenBank/DDBJ whole genome shotgun (WGS) entry which is preliminary data.</text>
</comment>
<dbReference type="AlphaFoldDB" id="A0A2M7W161"/>
<name>A0A2M7W161_9BACT</name>
<evidence type="ECO:0000313" key="1">
    <source>
        <dbReference type="EMBL" id="PJA12911.1"/>
    </source>
</evidence>
<evidence type="ECO:0000313" key="2">
    <source>
        <dbReference type="Proteomes" id="UP000228952"/>
    </source>
</evidence>
<sequence length="59" mass="6635">MATNTKQRVTLFLHPDLLTQSKVQAIVEGITLTSLVEFALVQYLPKVTVINKPDIIKKK</sequence>
<reference evidence="2" key="1">
    <citation type="submission" date="2017-09" db="EMBL/GenBank/DDBJ databases">
        <title>Depth-based differentiation of microbial function through sediment-hosted aquifers and enrichment of novel symbionts in the deep terrestrial subsurface.</title>
        <authorList>
            <person name="Probst A.J."/>
            <person name="Ladd B."/>
            <person name="Jarett J.K."/>
            <person name="Geller-Mcgrath D.E."/>
            <person name="Sieber C.M.K."/>
            <person name="Emerson J.B."/>
            <person name="Anantharaman K."/>
            <person name="Thomas B.C."/>
            <person name="Malmstrom R."/>
            <person name="Stieglmeier M."/>
            <person name="Klingl A."/>
            <person name="Woyke T."/>
            <person name="Ryan C.M."/>
            <person name="Banfield J.F."/>
        </authorList>
    </citation>
    <scope>NUCLEOTIDE SEQUENCE [LARGE SCALE GENOMIC DNA]</scope>
</reference>